<dbReference type="OrthoDB" id="6788185at2759"/>
<accession>A0A6P7H0Q0</accession>
<dbReference type="KEGG" id="dvv:114344662"/>
<name>A0A6P7H0Q0_DIAVI</name>
<protein>
    <submittedName>
        <fullName evidence="2">Uncharacterized protein LOC114344662</fullName>
    </submittedName>
</protein>
<organism evidence="2">
    <name type="scientific">Diabrotica virgifera virgifera</name>
    <name type="common">western corn rootworm</name>
    <dbReference type="NCBI Taxonomy" id="50390"/>
    <lineage>
        <taxon>Eukaryota</taxon>
        <taxon>Metazoa</taxon>
        <taxon>Ecdysozoa</taxon>
        <taxon>Arthropoda</taxon>
        <taxon>Hexapoda</taxon>
        <taxon>Insecta</taxon>
        <taxon>Pterygota</taxon>
        <taxon>Neoptera</taxon>
        <taxon>Endopterygota</taxon>
        <taxon>Coleoptera</taxon>
        <taxon>Polyphaga</taxon>
        <taxon>Cucujiformia</taxon>
        <taxon>Chrysomeloidea</taxon>
        <taxon>Chrysomelidae</taxon>
        <taxon>Galerucinae</taxon>
        <taxon>Diabroticina</taxon>
        <taxon>Diabroticites</taxon>
        <taxon>Diabrotica</taxon>
    </lineage>
</organism>
<proteinExistence type="predicted"/>
<dbReference type="AlphaFoldDB" id="A0A6P7H0Q0"/>
<sequence>MKRSQQVTVTETTPGYSVEKMYYKEYKYETAFSISQLSKLENFVLPPRTTILALSQNGGDKEEDKKYVVKNHGKADLFVEVIHLNNQDDAPQWFVVQPDQTTEIDIEDNLEQSVLKVSNNSYEQEVSFSAKGGHVIDDLENNMEELLDSDETETEMVVLENFSLSPRTAVTVLSQNVEGSNEHPGKYTVTNLGKAAFDIELKRTSPVQTLELHRKTVQPNTSESFELTAQFQSTVLEVINTSQTEDAVFRAEGGDVIEDLEDLIRNIDEKEETGVTHILTNLESLHLNSRSSVPALMYDPKDDTISEHHNFTVTNHGKSDIEVEVTYTDSDDRANDQYKVVKPNETVKLEHKKDAGVALLNILNRHYTDSAIITAKGGRVVRDIERKIKQLVSDEKSIMMVNDFHLAPASSVVVMNQVGRYNRRPVYPAGHRKLQHVVVRRLKHHPGLTSGRFARKPAVSRPRKQSGSPAGLGRRPFRRPSCRPMIRPAHLSGQGGQHPAQQEHHLAQQQHHQAQQQHQQGPQARQCRPARRPRIVMRPAAQRKSVAHDRYTVANHGTHAFTAQIVHVKGGKQEIVRSQVVQPNETKELLLKDVNGSSLKIVNENETDYAIFSAEGGEVVDGFRYMVRPLRRCPGARKMFYGF</sequence>
<feature type="compositionally biased region" description="Low complexity" evidence="1">
    <location>
        <begin position="507"/>
        <end position="527"/>
    </location>
</feature>
<evidence type="ECO:0000256" key="1">
    <source>
        <dbReference type="SAM" id="MobiDB-lite"/>
    </source>
</evidence>
<evidence type="ECO:0000313" key="2">
    <source>
        <dbReference type="RefSeq" id="XP_028151293.1"/>
    </source>
</evidence>
<dbReference type="RefSeq" id="XP_028151293.1">
    <property type="nucleotide sequence ID" value="XM_028295492.1"/>
</dbReference>
<reference evidence="2" key="1">
    <citation type="submission" date="2025-08" db="UniProtKB">
        <authorList>
            <consortium name="RefSeq"/>
        </authorList>
    </citation>
    <scope>IDENTIFICATION</scope>
    <source>
        <tissue evidence="2">Whole insect</tissue>
    </source>
</reference>
<dbReference type="InParanoid" id="A0A6P7H0Q0"/>
<gene>
    <name evidence="2" type="primary">LOC114344662</name>
</gene>
<feature type="region of interest" description="Disordered" evidence="1">
    <location>
        <begin position="443"/>
        <end position="546"/>
    </location>
</feature>